<feature type="signal peptide" evidence="7">
    <location>
        <begin position="1"/>
        <end position="23"/>
    </location>
</feature>
<reference evidence="10 11" key="1">
    <citation type="journal article" date="2017" name="ISME J.">
        <title>Energy and carbon metabolisms in a deep terrestrial subsurface fluid microbial community.</title>
        <authorList>
            <person name="Momper L."/>
            <person name="Jungbluth S.P."/>
            <person name="Lee M.D."/>
            <person name="Amend J.P."/>
        </authorList>
    </citation>
    <scope>NUCLEOTIDE SEQUENCE [LARGE SCALE GENOMIC DNA]</scope>
    <source>
        <strain evidence="10">SURF_5</strain>
    </source>
</reference>
<evidence type="ECO:0000256" key="3">
    <source>
        <dbReference type="ARBA" id="ARBA00022801"/>
    </source>
</evidence>
<keyword evidence="4 5" id="KW-0720">Serine protease</keyword>
<evidence type="ECO:0000313" key="11">
    <source>
        <dbReference type="Proteomes" id="UP000265882"/>
    </source>
</evidence>
<evidence type="ECO:0000259" key="8">
    <source>
        <dbReference type="Pfam" id="PF00082"/>
    </source>
</evidence>
<feature type="domain" description="Fervidolysin-like N-terminal prodomain" evidence="9">
    <location>
        <begin position="22"/>
        <end position="97"/>
    </location>
</feature>
<comment type="caution">
    <text evidence="10">The sequence shown here is derived from an EMBL/GenBank/DDBJ whole genome shotgun (WGS) entry which is preliminary data.</text>
</comment>
<dbReference type="PROSITE" id="PS00136">
    <property type="entry name" value="SUBTILASE_ASP"/>
    <property type="match status" value="1"/>
</dbReference>
<proteinExistence type="inferred from homology"/>
<evidence type="ECO:0000256" key="5">
    <source>
        <dbReference type="PROSITE-ProRule" id="PRU01240"/>
    </source>
</evidence>
<organism evidence="10 11">
    <name type="scientific">Abyssobacteria bacterium (strain SURF_5)</name>
    <dbReference type="NCBI Taxonomy" id="2093360"/>
    <lineage>
        <taxon>Bacteria</taxon>
        <taxon>Pseudomonadati</taxon>
        <taxon>Candidatus Hydrogenedentota</taxon>
        <taxon>Candidatus Abyssobacteria</taxon>
    </lineage>
</organism>
<dbReference type="PROSITE" id="PS51892">
    <property type="entry name" value="SUBTILASE"/>
    <property type="match status" value="1"/>
</dbReference>
<dbReference type="PANTHER" id="PTHR43399:SF4">
    <property type="entry name" value="CELL WALL-ASSOCIATED PROTEASE"/>
    <property type="match status" value="1"/>
</dbReference>
<feature type="active site" description="Charge relay system" evidence="5">
    <location>
        <position position="366"/>
    </location>
</feature>
<feature type="active site" description="Charge relay system" evidence="5">
    <location>
        <position position="207"/>
    </location>
</feature>
<dbReference type="AlphaFoldDB" id="A0A3A4N4B1"/>
<dbReference type="InterPro" id="IPR051048">
    <property type="entry name" value="Peptidase_S8/S53_subtilisin"/>
</dbReference>
<accession>A0A3A4N4B1</accession>
<dbReference type="InterPro" id="IPR054399">
    <property type="entry name" value="Fervidolysin-like_N_prodom"/>
</dbReference>
<evidence type="ECO:0000313" key="10">
    <source>
        <dbReference type="EMBL" id="RJP14569.1"/>
    </source>
</evidence>
<dbReference type="InterPro" id="IPR036852">
    <property type="entry name" value="Peptidase_S8/S53_dom_sf"/>
</dbReference>
<protein>
    <submittedName>
        <fullName evidence="10">Uncharacterized protein</fullName>
    </submittedName>
</protein>
<evidence type="ECO:0000259" key="9">
    <source>
        <dbReference type="Pfam" id="PF22148"/>
    </source>
</evidence>
<dbReference type="PROSITE" id="PS00137">
    <property type="entry name" value="SUBTILASE_HIS"/>
    <property type="match status" value="1"/>
</dbReference>
<evidence type="ECO:0000256" key="4">
    <source>
        <dbReference type="ARBA" id="ARBA00022825"/>
    </source>
</evidence>
<comment type="similarity">
    <text evidence="1 5 6">Belongs to the peptidase S8 family.</text>
</comment>
<dbReference type="InterPro" id="IPR023828">
    <property type="entry name" value="Peptidase_S8_Ser-AS"/>
</dbReference>
<dbReference type="InterPro" id="IPR000209">
    <property type="entry name" value="Peptidase_S8/S53_dom"/>
</dbReference>
<feature type="chain" id="PRO_5017317404" evidence="7">
    <location>
        <begin position="24"/>
        <end position="519"/>
    </location>
</feature>
<dbReference type="InterPro" id="IPR023827">
    <property type="entry name" value="Peptidase_S8_Asp-AS"/>
</dbReference>
<sequence>MKKTVGVVVALFFLFSISSGTFGQEASGEYHPNRVLVKFKQAPSAADLQKFSRAHQLRLEKIIPKVEAFLFGLPKAVDVKAAIKQLEASGLVEYAEPDYVRYPTYVPTDPLFGSQWDMTLMKLPLWWDLDKGSPSVVVAVLDTGIDLDHPDLVSQLWQNADETPGDGDDDDGNGYVDDYNGYDFAGDGWLPGVGAEDPIPEDQYVGHGTHVSGTIAAAQDNGAGISGEAPGVKVMAVRVLGGLLGMGYSSDICDGLIYATDNGASVINMSLGGTAKSLTEYNSLRYAWDRNVFIAAAAGNDGDSGNPLSYPAAYVFPMSIGATDSIDNIASFSTHNEFVEVSAPGVTVLSTVPGGGYESAGWSGTSMATPHAAGLAALLYSMYSGIENWQVRAMLQQGVIDRGVAGWDEYYGYGRADCEQLLAVATPSPDVLQILTPANGSRFRTGALVAALWNPVTSAVSYRLDVTLPSGAKKVITTNTPYYTVDPAQPLPLGTYVLRVEALSAGGSVISYDTVTFQK</sequence>
<dbReference type="SUPFAM" id="SSF52743">
    <property type="entry name" value="Subtilisin-like"/>
    <property type="match status" value="1"/>
</dbReference>
<dbReference type="Gene3D" id="3.40.50.200">
    <property type="entry name" value="Peptidase S8/S53 domain"/>
    <property type="match status" value="1"/>
</dbReference>
<keyword evidence="3 5" id="KW-0378">Hydrolase</keyword>
<feature type="domain" description="Peptidase S8/S53" evidence="8">
    <location>
        <begin position="135"/>
        <end position="414"/>
    </location>
</feature>
<evidence type="ECO:0000256" key="7">
    <source>
        <dbReference type="SAM" id="SignalP"/>
    </source>
</evidence>
<dbReference type="EMBL" id="QZKU01000143">
    <property type="protein sequence ID" value="RJP14569.1"/>
    <property type="molecule type" value="Genomic_DNA"/>
</dbReference>
<dbReference type="InterPro" id="IPR022398">
    <property type="entry name" value="Peptidase_S8_His-AS"/>
</dbReference>
<dbReference type="PROSITE" id="PS00138">
    <property type="entry name" value="SUBTILASE_SER"/>
    <property type="match status" value="1"/>
</dbReference>
<dbReference type="PRINTS" id="PR00723">
    <property type="entry name" value="SUBTILISIN"/>
</dbReference>
<evidence type="ECO:0000256" key="2">
    <source>
        <dbReference type="ARBA" id="ARBA00022670"/>
    </source>
</evidence>
<dbReference type="GO" id="GO:0004252">
    <property type="term" value="F:serine-type endopeptidase activity"/>
    <property type="evidence" value="ECO:0007669"/>
    <property type="project" value="UniProtKB-UniRule"/>
</dbReference>
<dbReference type="InterPro" id="IPR013783">
    <property type="entry name" value="Ig-like_fold"/>
</dbReference>
<evidence type="ECO:0000256" key="6">
    <source>
        <dbReference type="RuleBase" id="RU003355"/>
    </source>
</evidence>
<dbReference type="InterPro" id="IPR015500">
    <property type="entry name" value="Peptidase_S8_subtilisin-rel"/>
</dbReference>
<evidence type="ECO:0000256" key="1">
    <source>
        <dbReference type="ARBA" id="ARBA00011073"/>
    </source>
</evidence>
<feature type="active site" description="Charge relay system" evidence="5">
    <location>
        <position position="142"/>
    </location>
</feature>
<dbReference type="Gene3D" id="2.60.40.10">
    <property type="entry name" value="Immunoglobulins"/>
    <property type="match status" value="1"/>
</dbReference>
<gene>
    <name evidence="10" type="ORF">C4520_21435</name>
</gene>
<keyword evidence="2 5" id="KW-0645">Protease</keyword>
<dbReference type="Proteomes" id="UP000265882">
    <property type="component" value="Unassembled WGS sequence"/>
</dbReference>
<dbReference type="Pfam" id="PF22148">
    <property type="entry name" value="Fervidolysin_NPro-like"/>
    <property type="match status" value="1"/>
</dbReference>
<name>A0A3A4N4B1_ABYX5</name>
<dbReference type="GO" id="GO:0006508">
    <property type="term" value="P:proteolysis"/>
    <property type="evidence" value="ECO:0007669"/>
    <property type="project" value="UniProtKB-KW"/>
</dbReference>
<dbReference type="Pfam" id="PF00082">
    <property type="entry name" value="Peptidase_S8"/>
    <property type="match status" value="1"/>
</dbReference>
<dbReference type="PANTHER" id="PTHR43399">
    <property type="entry name" value="SUBTILISIN-RELATED"/>
    <property type="match status" value="1"/>
</dbReference>
<keyword evidence="7" id="KW-0732">Signal</keyword>